<sequence length="104" mass="12373">MIYPLCSNAHSHHFQCKTKMTTTMWAITWPILKESTTRPIGSSEQPARPRRSLFCRSLIRTKSLEKNRFFDMWLSLRLFIHLSLSKESIKLLPHPDFFYTSERD</sequence>
<name>A0A328E5A5_9ASTE</name>
<gene>
    <name evidence="1" type="ORF">DM860_007468</name>
</gene>
<keyword evidence="2" id="KW-1185">Reference proteome</keyword>
<accession>A0A328E5A5</accession>
<evidence type="ECO:0000313" key="2">
    <source>
        <dbReference type="Proteomes" id="UP000249390"/>
    </source>
</evidence>
<dbReference type="AlphaFoldDB" id="A0A328E5A5"/>
<protein>
    <submittedName>
        <fullName evidence="1">Uncharacterized protein</fullName>
    </submittedName>
</protein>
<dbReference type="EMBL" id="NQVE01000030">
    <property type="protein sequence ID" value="RAL52700.1"/>
    <property type="molecule type" value="Genomic_DNA"/>
</dbReference>
<reference evidence="1 2" key="1">
    <citation type="submission" date="2018-06" db="EMBL/GenBank/DDBJ databases">
        <title>The Genome of Cuscuta australis (Dodder) Provides Insight into the Evolution of Plant Parasitism.</title>
        <authorList>
            <person name="Liu H."/>
        </authorList>
    </citation>
    <scope>NUCLEOTIDE SEQUENCE [LARGE SCALE GENOMIC DNA]</scope>
    <source>
        <strain evidence="2">cv. Yunnan</strain>
        <tissue evidence="1">Vines</tissue>
    </source>
</reference>
<evidence type="ECO:0000313" key="1">
    <source>
        <dbReference type="EMBL" id="RAL52700.1"/>
    </source>
</evidence>
<proteinExistence type="predicted"/>
<organism evidence="1 2">
    <name type="scientific">Cuscuta australis</name>
    <dbReference type="NCBI Taxonomy" id="267555"/>
    <lineage>
        <taxon>Eukaryota</taxon>
        <taxon>Viridiplantae</taxon>
        <taxon>Streptophyta</taxon>
        <taxon>Embryophyta</taxon>
        <taxon>Tracheophyta</taxon>
        <taxon>Spermatophyta</taxon>
        <taxon>Magnoliopsida</taxon>
        <taxon>eudicotyledons</taxon>
        <taxon>Gunneridae</taxon>
        <taxon>Pentapetalae</taxon>
        <taxon>asterids</taxon>
        <taxon>lamiids</taxon>
        <taxon>Solanales</taxon>
        <taxon>Convolvulaceae</taxon>
        <taxon>Cuscuteae</taxon>
        <taxon>Cuscuta</taxon>
        <taxon>Cuscuta subgen. Grammica</taxon>
        <taxon>Cuscuta sect. Cleistogrammica</taxon>
    </lineage>
</organism>
<comment type="caution">
    <text evidence="1">The sequence shown here is derived from an EMBL/GenBank/DDBJ whole genome shotgun (WGS) entry which is preliminary data.</text>
</comment>
<dbReference type="Proteomes" id="UP000249390">
    <property type="component" value="Unassembled WGS sequence"/>
</dbReference>